<name>F9Z4J6_ODOSD</name>
<dbReference type="Proteomes" id="UP000006657">
    <property type="component" value="Chromosome"/>
</dbReference>
<evidence type="ECO:0000313" key="2">
    <source>
        <dbReference type="Proteomes" id="UP000006657"/>
    </source>
</evidence>
<proteinExistence type="predicted"/>
<accession>F9Z4J6</accession>
<dbReference type="AlphaFoldDB" id="F9Z4J6"/>
<dbReference type="STRING" id="709991.Odosp_2703"/>
<evidence type="ECO:0000313" key="1">
    <source>
        <dbReference type="EMBL" id="ADY33681.1"/>
    </source>
</evidence>
<gene>
    <name evidence="1" type="ordered locus">Odosp_2703</name>
</gene>
<dbReference type="HOGENOM" id="CLU_3330897_0_0_10"/>
<keyword evidence="2" id="KW-1185">Reference proteome</keyword>
<dbReference type="EMBL" id="CP002544">
    <property type="protein sequence ID" value="ADY33681.1"/>
    <property type="molecule type" value="Genomic_DNA"/>
</dbReference>
<sequence>MTDFIFIVYSIKKIFYIVKNYNKTSYFYPIIEQSLYKK</sequence>
<dbReference type="PaxDb" id="709991-Odosp_2703"/>
<organism evidence="1 2">
    <name type="scientific">Odoribacter splanchnicus (strain ATCC 29572 / DSM 20712 / CIP 104287 / JCM 15291 / NCTC 10825 / 1651/6)</name>
    <name type="common">Bacteroides splanchnicus</name>
    <dbReference type="NCBI Taxonomy" id="709991"/>
    <lineage>
        <taxon>Bacteria</taxon>
        <taxon>Pseudomonadati</taxon>
        <taxon>Bacteroidota</taxon>
        <taxon>Bacteroidia</taxon>
        <taxon>Bacteroidales</taxon>
        <taxon>Odoribacteraceae</taxon>
        <taxon>Odoribacter</taxon>
    </lineage>
</organism>
<reference evidence="1 2" key="1">
    <citation type="journal article" date="2011" name="Stand. Genomic Sci.">
        <title>Complete genome sequence of Odoribacter splanchnicus type strain (1651/6).</title>
        <authorList>
            <consortium name="US DOE Joint Genome Institute (JGI-PGF)"/>
            <person name="Goker M."/>
            <person name="Gronow S."/>
            <person name="Zeytun A."/>
            <person name="Nolan M."/>
            <person name="Lucas S."/>
            <person name="Lapidus A."/>
            <person name="Hammon N."/>
            <person name="Deshpande S."/>
            <person name="Cheng J.F."/>
            <person name="Pitluck S."/>
            <person name="Liolios K."/>
            <person name="Pagani I."/>
            <person name="Ivanova N."/>
            <person name="Mavromatis K."/>
            <person name="Ovchinikova G."/>
            <person name="Pati A."/>
            <person name="Tapia R."/>
            <person name="Han C."/>
            <person name="Goodwin L."/>
            <person name="Chen A."/>
            <person name="Palaniappan K."/>
            <person name="Land M."/>
            <person name="Hauser L."/>
            <person name="Jeffries C.D."/>
            <person name="Brambilla E.M."/>
            <person name="Rohde M."/>
            <person name="Detter J.C."/>
            <person name="Woyke T."/>
            <person name="Bristow J."/>
            <person name="Markowitz V."/>
            <person name="Hugenholtz P."/>
            <person name="Eisen J.A."/>
            <person name="Kyrpides N.C."/>
            <person name="Klenk H.P."/>
        </authorList>
    </citation>
    <scope>NUCLEOTIDE SEQUENCE [LARGE SCALE GENOMIC DNA]</scope>
    <source>
        <strain evidence="2">ATCC 29572 / DSM 20712 / JCM 15291 / NCTC 10825 / 1651/6</strain>
    </source>
</reference>
<protein>
    <submittedName>
        <fullName evidence="1">Uncharacterized protein</fullName>
    </submittedName>
</protein>
<dbReference type="KEGG" id="osp:Odosp_2703"/>